<dbReference type="Gene3D" id="2.40.170.20">
    <property type="entry name" value="TonB-dependent receptor, beta-barrel domain"/>
    <property type="match status" value="1"/>
</dbReference>
<reference evidence="16 17" key="1">
    <citation type="submission" date="2018-12" db="EMBL/GenBank/DDBJ databases">
        <title>Dyella dinghuensis sp. nov. DHOA06 and Dyella choica sp. nov. 4M-K27, isolated from forest soil.</title>
        <authorList>
            <person name="Qiu L.-H."/>
            <person name="Gao Z.-H."/>
        </authorList>
    </citation>
    <scope>NUCLEOTIDE SEQUENCE [LARGE SCALE GENOMIC DNA]</scope>
    <source>
        <strain evidence="16 17">4M-K27</strain>
    </source>
</reference>
<feature type="signal peptide" evidence="13">
    <location>
        <begin position="1"/>
        <end position="24"/>
    </location>
</feature>
<evidence type="ECO:0000256" key="7">
    <source>
        <dbReference type="ARBA" id="ARBA00023077"/>
    </source>
</evidence>
<dbReference type="PANTHER" id="PTHR30069:SF29">
    <property type="entry name" value="HEMOGLOBIN AND HEMOGLOBIN-HAPTOGLOBIN-BINDING PROTEIN 1-RELATED"/>
    <property type="match status" value="1"/>
</dbReference>
<evidence type="ECO:0000259" key="14">
    <source>
        <dbReference type="Pfam" id="PF00593"/>
    </source>
</evidence>
<feature type="domain" description="TonB-dependent receptor plug" evidence="15">
    <location>
        <begin position="88"/>
        <end position="172"/>
    </location>
</feature>
<feature type="chain" id="PRO_5018729199" description="TonB-dependent receptor" evidence="13">
    <location>
        <begin position="25"/>
        <end position="722"/>
    </location>
</feature>
<dbReference type="Proteomes" id="UP000274358">
    <property type="component" value="Unassembled WGS sequence"/>
</dbReference>
<evidence type="ECO:0000256" key="4">
    <source>
        <dbReference type="ARBA" id="ARBA00022452"/>
    </source>
</evidence>
<evidence type="ECO:0000256" key="12">
    <source>
        <dbReference type="RuleBase" id="RU003357"/>
    </source>
</evidence>
<dbReference type="EMBL" id="RYYV01000003">
    <property type="protein sequence ID" value="RUL78146.1"/>
    <property type="molecule type" value="Genomic_DNA"/>
</dbReference>
<dbReference type="PROSITE" id="PS52016">
    <property type="entry name" value="TONB_DEPENDENT_REC_3"/>
    <property type="match status" value="1"/>
</dbReference>
<dbReference type="InterPro" id="IPR036942">
    <property type="entry name" value="Beta-barrel_TonB_sf"/>
</dbReference>
<comment type="subcellular location">
    <subcellularLocation>
        <location evidence="1 11">Cell outer membrane</location>
        <topology evidence="1 11">Multi-pass membrane protein</topology>
    </subcellularLocation>
</comment>
<keyword evidence="3 11" id="KW-0813">Transport</keyword>
<keyword evidence="17" id="KW-1185">Reference proteome</keyword>
<dbReference type="Pfam" id="PF00593">
    <property type="entry name" value="TonB_dep_Rec_b-barrel"/>
    <property type="match status" value="1"/>
</dbReference>
<evidence type="ECO:0000259" key="15">
    <source>
        <dbReference type="Pfam" id="PF07715"/>
    </source>
</evidence>
<keyword evidence="10 11" id="KW-0998">Cell outer membrane</keyword>
<dbReference type="InterPro" id="IPR000531">
    <property type="entry name" value="Beta-barrel_TonB"/>
</dbReference>
<evidence type="ECO:0000256" key="9">
    <source>
        <dbReference type="ARBA" id="ARBA00023170"/>
    </source>
</evidence>
<evidence type="ECO:0000313" key="17">
    <source>
        <dbReference type="Proteomes" id="UP000274358"/>
    </source>
</evidence>
<evidence type="ECO:0000313" key="16">
    <source>
        <dbReference type="EMBL" id="RUL78146.1"/>
    </source>
</evidence>
<dbReference type="GO" id="GO:0009279">
    <property type="term" value="C:cell outer membrane"/>
    <property type="evidence" value="ECO:0007669"/>
    <property type="project" value="UniProtKB-SubCell"/>
</dbReference>
<dbReference type="GO" id="GO:0044718">
    <property type="term" value="P:siderophore transmembrane transport"/>
    <property type="evidence" value="ECO:0007669"/>
    <property type="project" value="TreeGrafter"/>
</dbReference>
<dbReference type="SUPFAM" id="SSF56935">
    <property type="entry name" value="Porins"/>
    <property type="match status" value="1"/>
</dbReference>
<dbReference type="InterPro" id="IPR039426">
    <property type="entry name" value="TonB-dep_rcpt-like"/>
</dbReference>
<dbReference type="OrthoDB" id="9760620at2"/>
<comment type="similarity">
    <text evidence="2">Belongs to the TonB-dependent receptor family. Hemoglobin/haptoglobin binding protein subfamily.</text>
</comment>
<keyword evidence="4 11" id="KW-1134">Transmembrane beta strand</keyword>
<evidence type="ECO:0000256" key="1">
    <source>
        <dbReference type="ARBA" id="ARBA00004571"/>
    </source>
</evidence>
<evidence type="ECO:0008006" key="18">
    <source>
        <dbReference type="Google" id="ProtNLM"/>
    </source>
</evidence>
<name>A0A3S0S1S8_9GAMM</name>
<evidence type="ECO:0000256" key="8">
    <source>
        <dbReference type="ARBA" id="ARBA00023136"/>
    </source>
</evidence>
<keyword evidence="7 12" id="KW-0798">TonB box</keyword>
<sequence length="722" mass="80701">MTSLRRAALPLALLLSLASLSAMAQDDDRVTGAHKTTKLPAVSVSANDWRKYLKAKLQYQLPEVDGPRITVTKKTTVTHLDDQPTVIGNNLNQTLARTPGVLVSEQPTPTQFNFSYRGIGNPQESEFVLVMQDGIPLEGDWMGFPTLYAFPITQSLSEVQLIRGGSSLLYGPEPAPVINLVSRRPAANTPLSVSTENVVGEHGLFSSYNVIERNQGAWAFCADAGYVHSDGTRANDDSRNRQADLYLAYTPDERQQWWLDFHAISAVSGDPGRLSYTRWQQDPRTVTTPYNRNWVNRDQLVLGHTRDLGGKWSLEAKLWFTYQDLVSRAAKAQLPGQAPPGSTTLQDDAFRTYGTDVRLRKNWGHGNAFTIGTVLYHGSDPFRQWSSPNLVAARDDHSGVQILNQRRSTQYASLFAENVFRLPHRIHIVPSVRLERERVAVDETVHPPFLSRPLIHEADKRHMPLFGLGLGNDFGHGNETYFNVSQGWRPLRFFDIAPPFSNLMQGHAAQLSKTVSWEAGVHGAPVTGLYYDVSVFWINFRNRLETRYINAIDTIYVNTGDTRSRGLEAQLDYDIFAPTQLAGAGQHLETFFNASLLNARFTASAIPGQVGKTPAFSPDYLIKTGVAWRNERVKLSLTAVTSAAQYWQDSDKSFGSGLTYMPARIPAYTVVDVASDWQISHSLRLLAGVSNLANRRYFDRVWQNGLEPAFGRTWYTGFALTY</sequence>
<keyword evidence="9" id="KW-0675">Receptor</keyword>
<dbReference type="GO" id="GO:0015344">
    <property type="term" value="F:siderophore uptake transmembrane transporter activity"/>
    <property type="evidence" value="ECO:0007669"/>
    <property type="project" value="TreeGrafter"/>
</dbReference>
<evidence type="ECO:0000256" key="5">
    <source>
        <dbReference type="ARBA" id="ARBA00022692"/>
    </source>
</evidence>
<gene>
    <name evidence="16" type="ORF">EKH80_04670</name>
</gene>
<evidence type="ECO:0000256" key="13">
    <source>
        <dbReference type="SAM" id="SignalP"/>
    </source>
</evidence>
<dbReference type="Pfam" id="PF07715">
    <property type="entry name" value="Plug"/>
    <property type="match status" value="1"/>
</dbReference>
<comment type="caution">
    <text evidence="16">The sequence shown here is derived from an EMBL/GenBank/DDBJ whole genome shotgun (WGS) entry which is preliminary data.</text>
</comment>
<protein>
    <recommendedName>
        <fullName evidence="18">TonB-dependent receptor</fullName>
    </recommendedName>
</protein>
<evidence type="ECO:0000256" key="2">
    <source>
        <dbReference type="ARBA" id="ARBA00008143"/>
    </source>
</evidence>
<dbReference type="Gene3D" id="2.170.130.10">
    <property type="entry name" value="TonB-dependent receptor, plug domain"/>
    <property type="match status" value="1"/>
</dbReference>
<evidence type="ECO:0000256" key="6">
    <source>
        <dbReference type="ARBA" id="ARBA00022729"/>
    </source>
</evidence>
<dbReference type="AlphaFoldDB" id="A0A3S0S1S8"/>
<keyword evidence="6 13" id="KW-0732">Signal</keyword>
<keyword evidence="5 11" id="KW-0812">Transmembrane</keyword>
<dbReference type="InterPro" id="IPR012910">
    <property type="entry name" value="Plug_dom"/>
</dbReference>
<dbReference type="PANTHER" id="PTHR30069">
    <property type="entry name" value="TONB-DEPENDENT OUTER MEMBRANE RECEPTOR"/>
    <property type="match status" value="1"/>
</dbReference>
<evidence type="ECO:0000256" key="3">
    <source>
        <dbReference type="ARBA" id="ARBA00022448"/>
    </source>
</evidence>
<dbReference type="InterPro" id="IPR037066">
    <property type="entry name" value="Plug_dom_sf"/>
</dbReference>
<dbReference type="RefSeq" id="WP_126683581.1">
    <property type="nucleotide sequence ID" value="NZ_RYYV01000003.1"/>
</dbReference>
<proteinExistence type="inferred from homology"/>
<feature type="domain" description="TonB-dependent receptor-like beta-barrel" evidence="14">
    <location>
        <begin position="228"/>
        <end position="692"/>
    </location>
</feature>
<evidence type="ECO:0000256" key="10">
    <source>
        <dbReference type="ARBA" id="ARBA00023237"/>
    </source>
</evidence>
<organism evidence="16 17">
    <name type="scientific">Dyella choica</name>
    <dbReference type="NCBI Taxonomy" id="1927959"/>
    <lineage>
        <taxon>Bacteria</taxon>
        <taxon>Pseudomonadati</taxon>
        <taxon>Pseudomonadota</taxon>
        <taxon>Gammaproteobacteria</taxon>
        <taxon>Lysobacterales</taxon>
        <taxon>Rhodanobacteraceae</taxon>
        <taxon>Dyella</taxon>
    </lineage>
</organism>
<accession>A0A3S0S1S8</accession>
<keyword evidence="8 11" id="KW-0472">Membrane</keyword>
<evidence type="ECO:0000256" key="11">
    <source>
        <dbReference type="PROSITE-ProRule" id="PRU01360"/>
    </source>
</evidence>